<dbReference type="AlphaFoldDB" id="A0A848L8E1"/>
<dbReference type="InterPro" id="IPR058093">
    <property type="entry name" value="LA_2272-like"/>
</dbReference>
<dbReference type="Proteomes" id="UP000518300">
    <property type="component" value="Unassembled WGS sequence"/>
</dbReference>
<sequence length="487" mass="48936">MMRKVSVCAGVAAAMVAFSAAAEESRSVGGQAASTEQTAEPTPAGEGQGAVAAPAMEQGPSAPPLVDAAVGGAVSTAPAAEPATVAQAKAEAPASAEAPEVHIPFSLTLVPGLSTAGLHTGNVVNTVSIGLVATHAKRVEGVAMAIGGNWVEDRLSGAQLSVGANISRGAVTGAQLTVGGNVAGGDVLGLQSSVGVNVVRGAMEGAQLTVGANAVTGPVNGAQLSVGANIATGAVLGAQIGVGANVAAGPVRGLQAAVGLNVAPEMSGLQMSSGVSYARHLKGGQLSIINVGGEVDGAQVGLVNIAGKVDGAQVGLVNVAGHTEGEAVGLLSFVGNGQAHLQVWSSDISLTNVGVKLGGRHIYTLLAAGFTPPLDGERRHWTLGAGIGGHIPLGRFYVDMDVMGSTLHERRLYDETEHILGQFRVLAGWQVARRFAVFGGISANTLVTWDDSDRWEELGIGPEWREVSDGGRTVFRMWPGIQAGIQL</sequence>
<evidence type="ECO:0000256" key="2">
    <source>
        <dbReference type="SAM" id="SignalP"/>
    </source>
</evidence>
<proteinExistence type="predicted"/>
<gene>
    <name evidence="3" type="ORF">HG543_06515</name>
</gene>
<feature type="chain" id="PRO_5032834821" description="ICE-like protease" evidence="2">
    <location>
        <begin position="23"/>
        <end position="487"/>
    </location>
</feature>
<evidence type="ECO:0000313" key="3">
    <source>
        <dbReference type="EMBL" id="NMO14512.1"/>
    </source>
</evidence>
<evidence type="ECO:0000256" key="1">
    <source>
        <dbReference type="SAM" id="MobiDB-lite"/>
    </source>
</evidence>
<dbReference type="EMBL" id="JABBJJ010000020">
    <property type="protein sequence ID" value="NMO14512.1"/>
    <property type="molecule type" value="Genomic_DNA"/>
</dbReference>
<name>A0A848L8E1_9BACT</name>
<dbReference type="NCBIfam" id="NF047436">
    <property type="entry name" value="LA_2272_repeat"/>
    <property type="match status" value="1"/>
</dbReference>
<accession>A0A848L8E1</accession>
<keyword evidence="2" id="KW-0732">Signal</keyword>
<dbReference type="RefSeq" id="WP_169343808.1">
    <property type="nucleotide sequence ID" value="NZ_JABBJJ010000020.1"/>
</dbReference>
<comment type="caution">
    <text evidence="3">The sequence shown here is derived from an EMBL/GenBank/DDBJ whole genome shotgun (WGS) entry which is preliminary data.</text>
</comment>
<protein>
    <recommendedName>
        <fullName evidence="5">ICE-like protease</fullName>
    </recommendedName>
</protein>
<evidence type="ECO:0000313" key="4">
    <source>
        <dbReference type="Proteomes" id="UP000518300"/>
    </source>
</evidence>
<keyword evidence="4" id="KW-1185">Reference proteome</keyword>
<evidence type="ECO:0008006" key="5">
    <source>
        <dbReference type="Google" id="ProtNLM"/>
    </source>
</evidence>
<reference evidence="3 4" key="1">
    <citation type="submission" date="2020-04" db="EMBL/GenBank/DDBJ databases">
        <title>Draft genome of Pyxidicoccus fallax type strain.</title>
        <authorList>
            <person name="Whitworth D.E."/>
        </authorList>
    </citation>
    <scope>NUCLEOTIDE SEQUENCE [LARGE SCALE GENOMIC DNA]</scope>
    <source>
        <strain evidence="3 4">DSM 14698</strain>
    </source>
</reference>
<feature type="region of interest" description="Disordered" evidence="1">
    <location>
        <begin position="29"/>
        <end position="67"/>
    </location>
</feature>
<feature type="signal peptide" evidence="2">
    <location>
        <begin position="1"/>
        <end position="22"/>
    </location>
</feature>
<organism evidence="3 4">
    <name type="scientific">Pyxidicoccus fallax</name>
    <dbReference type="NCBI Taxonomy" id="394095"/>
    <lineage>
        <taxon>Bacteria</taxon>
        <taxon>Pseudomonadati</taxon>
        <taxon>Myxococcota</taxon>
        <taxon>Myxococcia</taxon>
        <taxon>Myxococcales</taxon>
        <taxon>Cystobacterineae</taxon>
        <taxon>Myxococcaceae</taxon>
        <taxon>Pyxidicoccus</taxon>
    </lineage>
</organism>